<keyword evidence="2" id="KW-1185">Reference proteome</keyword>
<dbReference type="AlphaFoldDB" id="A0A844YC33"/>
<comment type="caution">
    <text evidence="1">The sequence shown here is derived from an EMBL/GenBank/DDBJ whole genome shotgun (WGS) entry which is preliminary data.</text>
</comment>
<evidence type="ECO:0000313" key="2">
    <source>
        <dbReference type="Proteomes" id="UP000445582"/>
    </source>
</evidence>
<organism evidence="1 2">
    <name type="scientific">Qipengyuania oceanensis</name>
    <dbReference type="NCBI Taxonomy" id="1463597"/>
    <lineage>
        <taxon>Bacteria</taxon>
        <taxon>Pseudomonadati</taxon>
        <taxon>Pseudomonadota</taxon>
        <taxon>Alphaproteobacteria</taxon>
        <taxon>Sphingomonadales</taxon>
        <taxon>Erythrobacteraceae</taxon>
        <taxon>Qipengyuania</taxon>
    </lineage>
</organism>
<evidence type="ECO:0000313" key="1">
    <source>
        <dbReference type="EMBL" id="MXO61522.1"/>
    </source>
</evidence>
<name>A0A844YC33_9SPHN</name>
<dbReference type="OrthoDB" id="7428387at2"/>
<dbReference type="Proteomes" id="UP000445582">
    <property type="component" value="Unassembled WGS sequence"/>
</dbReference>
<dbReference type="EMBL" id="WTYN01000001">
    <property type="protein sequence ID" value="MXO61522.1"/>
    <property type="molecule type" value="Genomic_DNA"/>
</dbReference>
<reference evidence="1 2" key="1">
    <citation type="submission" date="2019-12" db="EMBL/GenBank/DDBJ databases">
        <title>Genomic-based taxomic classification of the family Erythrobacteraceae.</title>
        <authorList>
            <person name="Xu L."/>
        </authorList>
    </citation>
    <scope>NUCLEOTIDE SEQUENCE [LARGE SCALE GENOMIC DNA]</scope>
    <source>
        <strain evidence="1 2">MCCC 1A09965</strain>
    </source>
</reference>
<gene>
    <name evidence="1" type="ORF">GRI48_00700</name>
</gene>
<accession>A0A844YC33</accession>
<proteinExistence type="predicted"/>
<dbReference type="RefSeq" id="WP_160669949.1">
    <property type="nucleotide sequence ID" value="NZ_WTYN01000001.1"/>
</dbReference>
<sequence length="121" mass="13660">MAMMAMFWGPLSAQDRAVDSRIYLESRDGSQRMVSQPRELRRGDRVVAVLDWSALPRRNEVLTSEVPSHLSFLDASLDDVELSRDGGRSWQAADSNASGRVTHLRWRTGATRRLAYSAIVR</sequence>
<protein>
    <submittedName>
        <fullName evidence="1">Uncharacterized protein</fullName>
    </submittedName>
</protein>